<dbReference type="KEGG" id="lcre:Pla8534_38050"/>
<sequence length="400" mass="43317">MPIKVTCSCGQNLTAKDELAGRVVKCPKCGNALQIPGGAKPAAGTRPPSQAKPAPRKPPVKPQAPPPPQAPPAGGGFDDLFDDIGLAPVQGSPTCPNCHAQMSPEAVICISCGYNRQTGARLQGVASVEATEANMAEALVQKARRDIDANPDSRQNESDFGDASSAWTWVLLLFLPLLFILAVVITLFWGGRLIAYQEAIVASIMEDGFSLVTLALLIYFFATLAGAIGWFSLSMQALEENITQGMANILTCGLYSHYYAIMTFNKNGFAATMYFASYFLFMTGITVMYNHNIELVVPADDVGHWIVFLWFMWFAQVLSLVGYLWGSVVIWEINPVHGIICSVTGLGLLVLGFMHFKKAAAPTILYCVSFVLLLSAFIWLILISGQLSDIPAMLPEIKEI</sequence>
<organism evidence="3 4">
    <name type="scientific">Lignipirellula cremea</name>
    <dbReference type="NCBI Taxonomy" id="2528010"/>
    <lineage>
        <taxon>Bacteria</taxon>
        <taxon>Pseudomonadati</taxon>
        <taxon>Planctomycetota</taxon>
        <taxon>Planctomycetia</taxon>
        <taxon>Pirellulales</taxon>
        <taxon>Pirellulaceae</taxon>
        <taxon>Lignipirellula</taxon>
    </lineage>
</organism>
<feature type="transmembrane region" description="Helical" evidence="2">
    <location>
        <begin position="166"/>
        <end position="189"/>
    </location>
</feature>
<feature type="compositionally biased region" description="Pro residues" evidence="1">
    <location>
        <begin position="60"/>
        <end position="71"/>
    </location>
</feature>
<evidence type="ECO:0000256" key="2">
    <source>
        <dbReference type="SAM" id="Phobius"/>
    </source>
</evidence>
<feature type="transmembrane region" description="Helical" evidence="2">
    <location>
        <begin position="209"/>
        <end position="233"/>
    </location>
</feature>
<reference evidence="3 4" key="1">
    <citation type="submission" date="2019-02" db="EMBL/GenBank/DDBJ databases">
        <title>Deep-cultivation of Planctomycetes and their phenomic and genomic characterization uncovers novel biology.</title>
        <authorList>
            <person name="Wiegand S."/>
            <person name="Jogler M."/>
            <person name="Boedeker C."/>
            <person name="Pinto D."/>
            <person name="Vollmers J."/>
            <person name="Rivas-Marin E."/>
            <person name="Kohn T."/>
            <person name="Peeters S.H."/>
            <person name="Heuer A."/>
            <person name="Rast P."/>
            <person name="Oberbeckmann S."/>
            <person name="Bunk B."/>
            <person name="Jeske O."/>
            <person name="Meyerdierks A."/>
            <person name="Storesund J.E."/>
            <person name="Kallscheuer N."/>
            <person name="Luecker S."/>
            <person name="Lage O.M."/>
            <person name="Pohl T."/>
            <person name="Merkel B.J."/>
            <person name="Hornburger P."/>
            <person name="Mueller R.-W."/>
            <person name="Bruemmer F."/>
            <person name="Labrenz M."/>
            <person name="Spormann A.M."/>
            <person name="Op den Camp H."/>
            <person name="Overmann J."/>
            <person name="Amann R."/>
            <person name="Jetten M.S.M."/>
            <person name="Mascher T."/>
            <person name="Medema M.H."/>
            <person name="Devos D.P."/>
            <person name="Kaster A.-K."/>
            <person name="Ovreas L."/>
            <person name="Rohde M."/>
            <person name="Galperin M.Y."/>
            <person name="Jogler C."/>
        </authorList>
    </citation>
    <scope>NUCLEOTIDE SEQUENCE [LARGE SCALE GENOMIC DNA]</scope>
    <source>
        <strain evidence="3 4">Pla85_3_4</strain>
    </source>
</reference>
<dbReference type="RefSeq" id="WP_145054663.1">
    <property type="nucleotide sequence ID" value="NZ_CP036433.1"/>
</dbReference>
<accession>A0A518DVX0</accession>
<feature type="transmembrane region" description="Helical" evidence="2">
    <location>
        <begin position="268"/>
        <end position="290"/>
    </location>
</feature>
<feature type="region of interest" description="Disordered" evidence="1">
    <location>
        <begin position="34"/>
        <end position="82"/>
    </location>
</feature>
<dbReference type="EMBL" id="CP036433">
    <property type="protein sequence ID" value="QDU95986.1"/>
    <property type="molecule type" value="Genomic_DNA"/>
</dbReference>
<feature type="transmembrane region" description="Helical" evidence="2">
    <location>
        <begin position="337"/>
        <end position="356"/>
    </location>
</feature>
<dbReference type="Proteomes" id="UP000317648">
    <property type="component" value="Chromosome"/>
</dbReference>
<evidence type="ECO:0000313" key="4">
    <source>
        <dbReference type="Proteomes" id="UP000317648"/>
    </source>
</evidence>
<feature type="transmembrane region" description="Helical" evidence="2">
    <location>
        <begin position="245"/>
        <end position="262"/>
    </location>
</feature>
<name>A0A518DVX0_9BACT</name>
<evidence type="ECO:0008006" key="5">
    <source>
        <dbReference type="Google" id="ProtNLM"/>
    </source>
</evidence>
<protein>
    <recommendedName>
        <fullName evidence="5">Double zinc ribbon</fullName>
    </recommendedName>
</protein>
<evidence type="ECO:0000256" key="1">
    <source>
        <dbReference type="SAM" id="MobiDB-lite"/>
    </source>
</evidence>
<keyword evidence="2" id="KW-1133">Transmembrane helix</keyword>
<feature type="transmembrane region" description="Helical" evidence="2">
    <location>
        <begin position="302"/>
        <end position="325"/>
    </location>
</feature>
<keyword evidence="2" id="KW-0472">Membrane</keyword>
<dbReference type="OrthoDB" id="207253at2"/>
<dbReference type="AlphaFoldDB" id="A0A518DVX0"/>
<evidence type="ECO:0000313" key="3">
    <source>
        <dbReference type="EMBL" id="QDU95986.1"/>
    </source>
</evidence>
<gene>
    <name evidence="3" type="ORF">Pla8534_38050</name>
</gene>
<keyword evidence="2" id="KW-0812">Transmembrane</keyword>
<proteinExistence type="predicted"/>
<keyword evidence="4" id="KW-1185">Reference proteome</keyword>
<feature type="transmembrane region" description="Helical" evidence="2">
    <location>
        <begin position="363"/>
        <end position="383"/>
    </location>
</feature>